<gene>
    <name evidence="3" type="ORF">C8F04DRAFT_1269957</name>
</gene>
<organism evidence="3 4">
    <name type="scientific">Mycena alexandri</name>
    <dbReference type="NCBI Taxonomy" id="1745969"/>
    <lineage>
        <taxon>Eukaryota</taxon>
        <taxon>Fungi</taxon>
        <taxon>Dikarya</taxon>
        <taxon>Basidiomycota</taxon>
        <taxon>Agaricomycotina</taxon>
        <taxon>Agaricomycetes</taxon>
        <taxon>Agaricomycetidae</taxon>
        <taxon>Agaricales</taxon>
        <taxon>Marasmiineae</taxon>
        <taxon>Mycenaceae</taxon>
        <taxon>Mycena</taxon>
    </lineage>
</organism>
<evidence type="ECO:0000313" key="4">
    <source>
        <dbReference type="Proteomes" id="UP001218188"/>
    </source>
</evidence>
<feature type="transmembrane region" description="Helical" evidence="2">
    <location>
        <begin position="190"/>
        <end position="208"/>
    </location>
</feature>
<dbReference type="AlphaFoldDB" id="A0AAD6SBI9"/>
<feature type="transmembrane region" description="Helical" evidence="2">
    <location>
        <begin position="85"/>
        <end position="104"/>
    </location>
</feature>
<sequence>MSAAPDLCTLSPYLSLADVLSDPTLSGDFNSDVLGYGHTPLRFRYERPSWGDTKDSGAALQTLLIQIGSIVLCTMLSVVRGQLTFFDGLFTLTVVHSPIVWYILWINGREIYSWTRKVPRHISVNAVLCLAVVFGWVSLNLVVWFKGRRFPGENCGSISFTDYLSNVVLPATPIYSLQASVYFWAPGPNYVTNFVVFGWVLYMVRYRSRRLHPNVPATLSRRIFTLFKSYVVLGFFVGKRHTWLIFLYVSVSYFYWSSDIALWSVESGFNLSYGQSLSLIAAVPSLVSVFKLAWDLRKLNRAEIRCAVTAEVLFFWCGNGQLVKWINRKYFDNKLALLSPMEPSLPTTRPPTPPSLLSNPTVTVGSGPTVRSARSSAHIGDEECPIQSEGPDSQSQSSLQASTSTAGQGRTQCSSADIADVFNGYSVTHSIAGPMMLAEVLPPTHTAEEMHNSSIPRSESLVEMLVFERLGAALSSVNEEQEPMATAGSSVVDQFNDVHDSNSSNNMLSRRKDYGNGEIRSRTFLGSP</sequence>
<comment type="caution">
    <text evidence="3">The sequence shown here is derived from an EMBL/GenBank/DDBJ whole genome shotgun (WGS) entry which is preliminary data.</text>
</comment>
<feature type="compositionally biased region" description="Low complexity" evidence="1">
    <location>
        <begin position="393"/>
        <end position="406"/>
    </location>
</feature>
<dbReference type="Proteomes" id="UP001218188">
    <property type="component" value="Unassembled WGS sequence"/>
</dbReference>
<evidence type="ECO:0000256" key="1">
    <source>
        <dbReference type="SAM" id="MobiDB-lite"/>
    </source>
</evidence>
<keyword evidence="4" id="KW-1185">Reference proteome</keyword>
<reference evidence="3" key="1">
    <citation type="submission" date="2023-03" db="EMBL/GenBank/DDBJ databases">
        <title>Massive genome expansion in bonnet fungi (Mycena s.s.) driven by repeated elements and novel gene families across ecological guilds.</title>
        <authorList>
            <consortium name="Lawrence Berkeley National Laboratory"/>
            <person name="Harder C.B."/>
            <person name="Miyauchi S."/>
            <person name="Viragh M."/>
            <person name="Kuo A."/>
            <person name="Thoen E."/>
            <person name="Andreopoulos B."/>
            <person name="Lu D."/>
            <person name="Skrede I."/>
            <person name="Drula E."/>
            <person name="Henrissat B."/>
            <person name="Morin E."/>
            <person name="Kohler A."/>
            <person name="Barry K."/>
            <person name="LaButti K."/>
            <person name="Morin E."/>
            <person name="Salamov A."/>
            <person name="Lipzen A."/>
            <person name="Mereny Z."/>
            <person name="Hegedus B."/>
            <person name="Baldrian P."/>
            <person name="Stursova M."/>
            <person name="Weitz H."/>
            <person name="Taylor A."/>
            <person name="Grigoriev I.V."/>
            <person name="Nagy L.G."/>
            <person name="Martin F."/>
            <person name="Kauserud H."/>
        </authorList>
    </citation>
    <scope>NUCLEOTIDE SEQUENCE</scope>
    <source>
        <strain evidence="3">CBHHK200</strain>
    </source>
</reference>
<keyword evidence="2" id="KW-0472">Membrane</keyword>
<feature type="region of interest" description="Disordered" evidence="1">
    <location>
        <begin position="344"/>
        <end position="412"/>
    </location>
</feature>
<feature type="transmembrane region" description="Helical" evidence="2">
    <location>
        <begin position="229"/>
        <end position="256"/>
    </location>
</feature>
<feature type="transmembrane region" description="Helical" evidence="2">
    <location>
        <begin position="58"/>
        <end position="78"/>
    </location>
</feature>
<feature type="transmembrane region" description="Helical" evidence="2">
    <location>
        <begin position="124"/>
        <end position="143"/>
    </location>
</feature>
<keyword evidence="2" id="KW-0812">Transmembrane</keyword>
<evidence type="ECO:0000313" key="3">
    <source>
        <dbReference type="EMBL" id="KAJ7024814.1"/>
    </source>
</evidence>
<name>A0AAD6SBI9_9AGAR</name>
<protein>
    <recommendedName>
        <fullName evidence="5">Transmembrane protein</fullName>
    </recommendedName>
</protein>
<dbReference type="EMBL" id="JARJCM010000164">
    <property type="protein sequence ID" value="KAJ7024814.1"/>
    <property type="molecule type" value="Genomic_DNA"/>
</dbReference>
<accession>A0AAD6SBI9</accession>
<keyword evidence="2" id="KW-1133">Transmembrane helix</keyword>
<proteinExistence type="predicted"/>
<feature type="transmembrane region" description="Helical" evidence="2">
    <location>
        <begin position="276"/>
        <end position="294"/>
    </location>
</feature>
<evidence type="ECO:0000256" key="2">
    <source>
        <dbReference type="SAM" id="Phobius"/>
    </source>
</evidence>
<evidence type="ECO:0008006" key="5">
    <source>
        <dbReference type="Google" id="ProtNLM"/>
    </source>
</evidence>